<accession>A0A1I1A8R5</accession>
<dbReference type="CDD" id="cd00561">
    <property type="entry name" value="CobA_ACA"/>
    <property type="match status" value="1"/>
</dbReference>
<evidence type="ECO:0000313" key="2">
    <source>
        <dbReference type="Proteomes" id="UP000198619"/>
    </source>
</evidence>
<name>A0A1I1A8R5_9CLOT</name>
<proteinExistence type="predicted"/>
<gene>
    <name evidence="1" type="ORF">SAMN04488528_103131</name>
</gene>
<dbReference type="NCBIfam" id="NF004637">
    <property type="entry name" value="PRK05986.1"/>
    <property type="match status" value="1"/>
</dbReference>
<sequence length="170" mass="19205">MKGYIHVYTGNGKGKTTAAFGVALRSLLNDKKVYVGQFIKGMKYSETAIENYFNNIKIEQFGDGCFINRKPSEEDKIMAENGLSKIKSILTSSEYDLVILDELTIALYFKLLSLKDVIDVLKRKREEVEVIITGRFCPQGLIDLADLVTDMTEVKHYYTQGVLSRKGIDC</sequence>
<protein>
    <submittedName>
        <fullName evidence="1">Cob(I)yrinic acid a,c-diamide adenosyltransferase</fullName>
    </submittedName>
</protein>
<dbReference type="Gene3D" id="3.40.50.300">
    <property type="entry name" value="P-loop containing nucleotide triphosphate hydrolases"/>
    <property type="match status" value="1"/>
</dbReference>
<dbReference type="STRING" id="84698.SAMN04488528_103131"/>
<keyword evidence="2" id="KW-1185">Reference proteome</keyword>
<dbReference type="Pfam" id="PF02572">
    <property type="entry name" value="CobA_CobO_BtuR"/>
    <property type="match status" value="1"/>
</dbReference>
<dbReference type="PANTHER" id="PTHR46638">
    <property type="entry name" value="CORRINOID ADENOSYLTRANSFERASE"/>
    <property type="match status" value="1"/>
</dbReference>
<dbReference type="SUPFAM" id="SSF52540">
    <property type="entry name" value="P-loop containing nucleoside triphosphate hydrolases"/>
    <property type="match status" value="1"/>
</dbReference>
<dbReference type="GO" id="GO:0009236">
    <property type="term" value="P:cobalamin biosynthetic process"/>
    <property type="evidence" value="ECO:0007669"/>
    <property type="project" value="InterPro"/>
</dbReference>
<dbReference type="EMBL" id="FOKI01000031">
    <property type="protein sequence ID" value="SFB34321.1"/>
    <property type="molecule type" value="Genomic_DNA"/>
</dbReference>
<dbReference type="PIRSF" id="PIRSF015617">
    <property type="entry name" value="Adensltrnsf_CobA"/>
    <property type="match status" value="1"/>
</dbReference>
<dbReference type="GO" id="GO:0008817">
    <property type="term" value="F:corrinoid adenosyltransferase activity"/>
    <property type="evidence" value="ECO:0007669"/>
    <property type="project" value="InterPro"/>
</dbReference>
<dbReference type="OrthoDB" id="9810309at2"/>
<dbReference type="InterPro" id="IPR003724">
    <property type="entry name" value="CblAdoTrfase_CobA"/>
</dbReference>
<dbReference type="GO" id="GO:0005524">
    <property type="term" value="F:ATP binding"/>
    <property type="evidence" value="ECO:0007669"/>
    <property type="project" value="InterPro"/>
</dbReference>
<dbReference type="RefSeq" id="WP_090042559.1">
    <property type="nucleotide sequence ID" value="NZ_FOKI01000031.1"/>
</dbReference>
<evidence type="ECO:0000313" key="1">
    <source>
        <dbReference type="EMBL" id="SFB34321.1"/>
    </source>
</evidence>
<reference evidence="1 2" key="1">
    <citation type="submission" date="2016-10" db="EMBL/GenBank/DDBJ databases">
        <authorList>
            <person name="de Groot N.N."/>
        </authorList>
    </citation>
    <scope>NUCLEOTIDE SEQUENCE [LARGE SCALE GENOMIC DNA]</scope>
    <source>
        <strain evidence="1 2">DSM 12271</strain>
    </source>
</reference>
<dbReference type="NCBIfam" id="TIGR00708">
    <property type="entry name" value="cobA"/>
    <property type="match status" value="1"/>
</dbReference>
<dbReference type="Proteomes" id="UP000198619">
    <property type="component" value="Unassembled WGS sequence"/>
</dbReference>
<dbReference type="InterPro" id="IPR027417">
    <property type="entry name" value="P-loop_NTPase"/>
</dbReference>
<dbReference type="PANTHER" id="PTHR46638:SF1">
    <property type="entry name" value="CORRINOID ADENOSYLTRANSFERASE"/>
    <property type="match status" value="1"/>
</dbReference>
<dbReference type="AlphaFoldDB" id="A0A1I1A8R5"/>
<keyword evidence="1" id="KW-0808">Transferase</keyword>
<organism evidence="1 2">
    <name type="scientific">Clostridium frigidicarnis</name>
    <dbReference type="NCBI Taxonomy" id="84698"/>
    <lineage>
        <taxon>Bacteria</taxon>
        <taxon>Bacillati</taxon>
        <taxon>Bacillota</taxon>
        <taxon>Clostridia</taxon>
        <taxon>Eubacteriales</taxon>
        <taxon>Clostridiaceae</taxon>
        <taxon>Clostridium</taxon>
    </lineage>
</organism>